<dbReference type="OrthoDB" id="10588987at2759"/>
<reference evidence="2 3" key="1">
    <citation type="submission" date="2014-04" db="EMBL/GenBank/DDBJ databases">
        <authorList>
            <consortium name="DOE Joint Genome Institute"/>
            <person name="Kuo A."/>
            <person name="Kohler A."/>
            <person name="Nagy L.G."/>
            <person name="Floudas D."/>
            <person name="Copeland A."/>
            <person name="Barry K.W."/>
            <person name="Cichocki N."/>
            <person name="Veneault-Fourrey C."/>
            <person name="LaButti K."/>
            <person name="Lindquist E.A."/>
            <person name="Lipzen A."/>
            <person name="Lundell T."/>
            <person name="Morin E."/>
            <person name="Murat C."/>
            <person name="Sun H."/>
            <person name="Tunlid A."/>
            <person name="Henrissat B."/>
            <person name="Grigoriev I.V."/>
            <person name="Hibbett D.S."/>
            <person name="Martin F."/>
            <person name="Nordberg H.P."/>
            <person name="Cantor M.N."/>
            <person name="Hua S.X."/>
        </authorList>
    </citation>
    <scope>NUCLEOTIDE SEQUENCE [LARGE SCALE GENOMIC DNA]</scope>
    <source>
        <strain evidence="2 3">LaAM-08-1</strain>
    </source>
</reference>
<feature type="transmembrane region" description="Helical" evidence="1">
    <location>
        <begin position="21"/>
        <end position="41"/>
    </location>
</feature>
<keyword evidence="3" id="KW-1185">Reference proteome</keyword>
<dbReference type="HOGENOM" id="CLU_1305047_0_0_1"/>
<evidence type="ECO:0000256" key="1">
    <source>
        <dbReference type="SAM" id="Phobius"/>
    </source>
</evidence>
<proteinExistence type="predicted"/>
<evidence type="ECO:0000313" key="2">
    <source>
        <dbReference type="EMBL" id="KIK02386.1"/>
    </source>
</evidence>
<keyword evidence="1" id="KW-0812">Transmembrane</keyword>
<keyword evidence="1" id="KW-1133">Transmembrane helix</keyword>
<name>A0A0C9XBZ0_9AGAR</name>
<dbReference type="EMBL" id="KN838593">
    <property type="protein sequence ID" value="KIK02386.1"/>
    <property type="molecule type" value="Genomic_DNA"/>
</dbReference>
<gene>
    <name evidence="2" type="ORF">K443DRAFT_520616</name>
</gene>
<reference evidence="3" key="2">
    <citation type="submission" date="2015-01" db="EMBL/GenBank/DDBJ databases">
        <title>Evolutionary Origins and Diversification of the Mycorrhizal Mutualists.</title>
        <authorList>
            <consortium name="DOE Joint Genome Institute"/>
            <consortium name="Mycorrhizal Genomics Consortium"/>
            <person name="Kohler A."/>
            <person name="Kuo A."/>
            <person name="Nagy L.G."/>
            <person name="Floudas D."/>
            <person name="Copeland A."/>
            <person name="Barry K.W."/>
            <person name="Cichocki N."/>
            <person name="Veneault-Fourrey C."/>
            <person name="LaButti K."/>
            <person name="Lindquist E.A."/>
            <person name="Lipzen A."/>
            <person name="Lundell T."/>
            <person name="Morin E."/>
            <person name="Murat C."/>
            <person name="Riley R."/>
            <person name="Ohm R."/>
            <person name="Sun H."/>
            <person name="Tunlid A."/>
            <person name="Henrissat B."/>
            <person name="Grigoriev I.V."/>
            <person name="Hibbett D.S."/>
            <person name="Martin F."/>
        </authorList>
    </citation>
    <scope>NUCLEOTIDE SEQUENCE [LARGE SCALE GENOMIC DNA]</scope>
    <source>
        <strain evidence="3">LaAM-08-1</strain>
    </source>
</reference>
<feature type="transmembrane region" description="Helical" evidence="1">
    <location>
        <begin position="75"/>
        <end position="96"/>
    </location>
</feature>
<sequence length="243" mass="27055">MLAIPHCRGLGECLPTFLLTLVFYIYFIVIYILAPMFVATLPQPWRTIVALSWDLCQPLFCLGVCLLFPHTSLTWTTLVVESVMVVSYTCGTIFAYSSTGLTSKSYHTQSKNFLIPLLVGSITIISAIVFGVVVYVTIIDPLFRSTFVRHGQHQFLAQLSALDRLRFLFQDILQGLRIVFARLSICFVAWMGKDGEAVTEGNALDVVSSPQGHTVCDIPPPYSVSKPFHPVMLSSMLTWPIVT</sequence>
<evidence type="ECO:0000313" key="3">
    <source>
        <dbReference type="Proteomes" id="UP000054477"/>
    </source>
</evidence>
<feature type="transmembrane region" description="Helical" evidence="1">
    <location>
        <begin position="117"/>
        <end position="138"/>
    </location>
</feature>
<accession>A0A0C9XBZ0</accession>
<dbReference type="AlphaFoldDB" id="A0A0C9XBZ0"/>
<keyword evidence="1" id="KW-0472">Membrane</keyword>
<dbReference type="Proteomes" id="UP000054477">
    <property type="component" value="Unassembled WGS sequence"/>
</dbReference>
<protein>
    <submittedName>
        <fullName evidence="2">Uncharacterized protein</fullName>
    </submittedName>
</protein>
<organism evidence="2 3">
    <name type="scientific">Laccaria amethystina LaAM-08-1</name>
    <dbReference type="NCBI Taxonomy" id="1095629"/>
    <lineage>
        <taxon>Eukaryota</taxon>
        <taxon>Fungi</taxon>
        <taxon>Dikarya</taxon>
        <taxon>Basidiomycota</taxon>
        <taxon>Agaricomycotina</taxon>
        <taxon>Agaricomycetes</taxon>
        <taxon>Agaricomycetidae</taxon>
        <taxon>Agaricales</taxon>
        <taxon>Agaricineae</taxon>
        <taxon>Hydnangiaceae</taxon>
        <taxon>Laccaria</taxon>
    </lineage>
</organism>